<keyword evidence="2" id="KW-1185">Reference proteome</keyword>
<dbReference type="AlphaFoldDB" id="A0A1I3KX65"/>
<gene>
    <name evidence="1" type="ORF">SAMN05443431_102150</name>
</gene>
<evidence type="ECO:0000313" key="2">
    <source>
        <dbReference type="Proteomes" id="UP000199559"/>
    </source>
</evidence>
<dbReference type="EMBL" id="FORM01000002">
    <property type="protein sequence ID" value="SFI77000.1"/>
    <property type="molecule type" value="Genomic_DNA"/>
</dbReference>
<organism evidence="1 2">
    <name type="scientific">Olleya namhaensis</name>
    <dbReference type="NCBI Taxonomy" id="1144750"/>
    <lineage>
        <taxon>Bacteria</taxon>
        <taxon>Pseudomonadati</taxon>
        <taxon>Bacteroidota</taxon>
        <taxon>Flavobacteriia</taxon>
        <taxon>Flavobacteriales</taxon>
        <taxon>Flavobacteriaceae</taxon>
    </lineage>
</organism>
<dbReference type="Proteomes" id="UP000199559">
    <property type="component" value="Unassembled WGS sequence"/>
</dbReference>
<protein>
    <submittedName>
        <fullName evidence="1">Uncharacterized protein</fullName>
    </submittedName>
</protein>
<proteinExistence type="predicted"/>
<dbReference type="RefSeq" id="WP_090837646.1">
    <property type="nucleotide sequence ID" value="NZ_CANLBQ010000002.1"/>
</dbReference>
<dbReference type="STRING" id="1144750.SAMN05443431_102150"/>
<sequence>MEKEIIYNSNMHFEHEQWKGELAFWKQELLFFNNKLSELVTRWTNKDVLAQLEHYQNQFILHGGVIEDLQETIEKHETRIAAQSIEGEDAIDVRLAEQHVAFRDKMETQREIYADLKKEFFRFLEKYM</sequence>
<reference evidence="2" key="1">
    <citation type="submission" date="2016-10" db="EMBL/GenBank/DDBJ databases">
        <authorList>
            <person name="Varghese N."/>
            <person name="Submissions S."/>
        </authorList>
    </citation>
    <scope>NUCLEOTIDE SEQUENCE [LARGE SCALE GENOMIC DNA]</scope>
    <source>
        <strain evidence="2">DSM 28881</strain>
    </source>
</reference>
<accession>A0A1I3KX65</accession>
<name>A0A1I3KX65_9FLAO</name>
<evidence type="ECO:0000313" key="1">
    <source>
        <dbReference type="EMBL" id="SFI77000.1"/>
    </source>
</evidence>